<gene>
    <name evidence="1" type="ORF">DEO72_LG10g2699</name>
</gene>
<dbReference type="EMBL" id="CP039354">
    <property type="protein sequence ID" value="QCE11466.1"/>
    <property type="molecule type" value="Genomic_DNA"/>
</dbReference>
<reference evidence="1 2" key="1">
    <citation type="submission" date="2019-04" db="EMBL/GenBank/DDBJ databases">
        <title>An improved genome assembly and genetic linkage map for asparagus bean, Vigna unguiculata ssp. sesquipedialis.</title>
        <authorList>
            <person name="Xia Q."/>
            <person name="Zhang R."/>
            <person name="Dong Y."/>
        </authorList>
    </citation>
    <scope>NUCLEOTIDE SEQUENCE [LARGE SCALE GENOMIC DNA]</scope>
    <source>
        <tissue evidence="1">Leaf</tissue>
    </source>
</reference>
<protein>
    <submittedName>
        <fullName evidence="1">Uncharacterized protein</fullName>
    </submittedName>
</protein>
<organism evidence="1 2">
    <name type="scientific">Vigna unguiculata</name>
    <name type="common">Cowpea</name>
    <dbReference type="NCBI Taxonomy" id="3917"/>
    <lineage>
        <taxon>Eukaryota</taxon>
        <taxon>Viridiplantae</taxon>
        <taxon>Streptophyta</taxon>
        <taxon>Embryophyta</taxon>
        <taxon>Tracheophyta</taxon>
        <taxon>Spermatophyta</taxon>
        <taxon>Magnoliopsida</taxon>
        <taxon>eudicotyledons</taxon>
        <taxon>Gunneridae</taxon>
        <taxon>Pentapetalae</taxon>
        <taxon>rosids</taxon>
        <taxon>fabids</taxon>
        <taxon>Fabales</taxon>
        <taxon>Fabaceae</taxon>
        <taxon>Papilionoideae</taxon>
        <taxon>50 kb inversion clade</taxon>
        <taxon>NPAAA clade</taxon>
        <taxon>indigoferoid/millettioid clade</taxon>
        <taxon>Phaseoleae</taxon>
        <taxon>Vigna</taxon>
    </lineage>
</organism>
<dbReference type="AlphaFoldDB" id="A0A4D6NCL8"/>
<keyword evidence="2" id="KW-1185">Reference proteome</keyword>
<dbReference type="Proteomes" id="UP000501690">
    <property type="component" value="Linkage Group LG10"/>
</dbReference>
<sequence>MEMDKAILEALKRTTTDKKKLEKEEETLIKSRGYVRRIHDEDIEIEEQLDPLSNGHGDSYNRKKIPENDFEKHNSLILISIIKKSVIASEDKTPPKTRTKGRK</sequence>
<proteinExistence type="predicted"/>
<name>A0A4D6NCL8_VIGUN</name>
<evidence type="ECO:0000313" key="2">
    <source>
        <dbReference type="Proteomes" id="UP000501690"/>
    </source>
</evidence>
<evidence type="ECO:0000313" key="1">
    <source>
        <dbReference type="EMBL" id="QCE11466.1"/>
    </source>
</evidence>
<accession>A0A4D6NCL8</accession>